<dbReference type="Pfam" id="PF03118">
    <property type="entry name" value="RNA_pol_A_CTD"/>
    <property type="match status" value="1"/>
</dbReference>
<dbReference type="Gene3D" id="3.30.1360.10">
    <property type="entry name" value="RNA polymerase, RBP11-like subunit"/>
    <property type="match status" value="1"/>
</dbReference>
<comment type="similarity">
    <text evidence="1 11">Belongs to the RNA polymerase alpha chain family.</text>
</comment>
<reference evidence="13 14" key="1">
    <citation type="submission" date="2022-09" db="EMBL/GenBank/DDBJ databases">
        <authorList>
            <person name="Kop L."/>
        </authorList>
    </citation>
    <scope>NUCLEOTIDE SEQUENCE [LARGE SCALE GENOMIC DNA]</scope>
    <source>
        <strain evidence="13 14">347</strain>
    </source>
</reference>
<feature type="domain" description="DNA-directed RNA polymerase RpoA/D/Rpb3-type" evidence="12">
    <location>
        <begin position="22"/>
        <end position="230"/>
    </location>
</feature>
<evidence type="ECO:0000256" key="7">
    <source>
        <dbReference type="ARBA" id="ARBA00023163"/>
    </source>
</evidence>
<dbReference type="SMART" id="SM00662">
    <property type="entry name" value="RPOLD"/>
    <property type="match status" value="1"/>
</dbReference>
<dbReference type="NCBIfam" id="NF003513">
    <property type="entry name" value="PRK05182.1-2"/>
    <property type="match status" value="1"/>
</dbReference>
<dbReference type="Pfam" id="PF01000">
    <property type="entry name" value="RNA_pol_A_bac"/>
    <property type="match status" value="1"/>
</dbReference>
<comment type="subunit">
    <text evidence="11">Homodimer. The RNAP catalytic core consists of 2 alpha, 1 beta, 1 beta' and 1 omega subunit. When a sigma factor is associated with the core the holoenzyme is formed, which can initiate transcription.</text>
</comment>
<accession>A0ABN8W039</accession>
<gene>
    <name evidence="11 13" type="primary">rpoA</name>
    <name evidence="13" type="ORF">NSPWAT_2558</name>
</gene>
<keyword evidence="7 11" id="KW-0804">Transcription</keyword>
<evidence type="ECO:0000256" key="10">
    <source>
        <dbReference type="ARBA" id="ARBA00048552"/>
    </source>
</evidence>
<evidence type="ECO:0000256" key="8">
    <source>
        <dbReference type="ARBA" id="ARBA00032524"/>
    </source>
</evidence>
<evidence type="ECO:0000259" key="12">
    <source>
        <dbReference type="SMART" id="SM00662"/>
    </source>
</evidence>
<dbReference type="EMBL" id="OX336137">
    <property type="protein sequence ID" value="CAI2719414.1"/>
    <property type="molecule type" value="Genomic_DNA"/>
</dbReference>
<evidence type="ECO:0000256" key="11">
    <source>
        <dbReference type="HAMAP-Rule" id="MF_00059"/>
    </source>
</evidence>
<dbReference type="InterPro" id="IPR011260">
    <property type="entry name" value="RNAP_asu_C"/>
</dbReference>
<keyword evidence="5 11" id="KW-0808">Transferase</keyword>
<evidence type="ECO:0000256" key="4">
    <source>
        <dbReference type="ARBA" id="ARBA00022478"/>
    </source>
</evidence>
<evidence type="ECO:0000313" key="14">
    <source>
        <dbReference type="Proteomes" id="UP001157733"/>
    </source>
</evidence>
<evidence type="ECO:0000256" key="5">
    <source>
        <dbReference type="ARBA" id="ARBA00022679"/>
    </source>
</evidence>
<evidence type="ECO:0000313" key="13">
    <source>
        <dbReference type="EMBL" id="CAI2719414.1"/>
    </source>
</evidence>
<feature type="region of interest" description="Alpha N-terminal domain (alpha-NTD)" evidence="11">
    <location>
        <begin position="1"/>
        <end position="231"/>
    </location>
</feature>
<evidence type="ECO:0000256" key="3">
    <source>
        <dbReference type="ARBA" id="ARBA00015972"/>
    </source>
</evidence>
<keyword evidence="4 11" id="KW-0240">DNA-directed RNA polymerase</keyword>
<dbReference type="Pfam" id="PF01193">
    <property type="entry name" value="RNA_pol_L"/>
    <property type="match status" value="1"/>
</dbReference>
<protein>
    <recommendedName>
        <fullName evidence="3 11">DNA-directed RNA polymerase subunit alpha</fullName>
        <shortName evidence="11">RNAP subunit alpha</shortName>
        <ecNumber evidence="2 11">2.7.7.6</ecNumber>
    </recommendedName>
    <alternativeName>
        <fullName evidence="9 11">RNA polymerase subunit alpha</fullName>
    </alternativeName>
    <alternativeName>
        <fullName evidence="8 11">Transcriptase subunit alpha</fullName>
    </alternativeName>
</protein>
<sequence>MMQGIVKPKRLDFDKKTRSETYAKYQAGPFERGYGITVGNSLRRMLLSSIEGTAVTGVKFDGVFHEFSSIPGVMEDVTEIILNLKKLKLKLNGSEDSKRLYLKRNTAGEVLASDFQEDSDVTILSPDHKIATLDSNGNLDMEVLIQRGRGYVPADRHDMTTESVQMIPVDALFSPVEKVHYTVEKTRVGQSQDYDSLVMELWTDGSISPEDAVAHAAKIVKDHMQIFINFDEEPEPVQPQIDEKKQKLLTNLAKSVEELELSVRSYNCLKNANITTIAELVQKGDSEMLKTRNFGRKSLNEIKEILEEMGLSLGLKLEDEDIRQIQAMRKKKEVELEGERA</sequence>
<comment type="catalytic activity">
    <reaction evidence="10 11">
        <text>RNA(n) + a ribonucleoside 5'-triphosphate = RNA(n+1) + diphosphate</text>
        <dbReference type="Rhea" id="RHEA:21248"/>
        <dbReference type="Rhea" id="RHEA-COMP:14527"/>
        <dbReference type="Rhea" id="RHEA-COMP:17342"/>
        <dbReference type="ChEBI" id="CHEBI:33019"/>
        <dbReference type="ChEBI" id="CHEBI:61557"/>
        <dbReference type="ChEBI" id="CHEBI:140395"/>
        <dbReference type="EC" id="2.7.7.6"/>
    </reaction>
</comment>
<evidence type="ECO:0000256" key="2">
    <source>
        <dbReference type="ARBA" id="ARBA00012418"/>
    </source>
</evidence>
<dbReference type="HAMAP" id="MF_00059">
    <property type="entry name" value="RNApol_bact_RpoA"/>
    <property type="match status" value="1"/>
</dbReference>
<name>A0ABN8W039_9BACT</name>
<organism evidence="13 14">
    <name type="scientific">Nitrospina watsonii</name>
    <dbReference type="NCBI Taxonomy" id="1323948"/>
    <lineage>
        <taxon>Bacteria</taxon>
        <taxon>Pseudomonadati</taxon>
        <taxon>Nitrospinota/Tectimicrobiota group</taxon>
        <taxon>Nitrospinota</taxon>
        <taxon>Nitrospinia</taxon>
        <taxon>Nitrospinales</taxon>
        <taxon>Nitrospinaceae</taxon>
        <taxon>Nitrospina</taxon>
    </lineage>
</organism>
<keyword evidence="6 11" id="KW-0548">Nucleotidyltransferase</keyword>
<dbReference type="Proteomes" id="UP001157733">
    <property type="component" value="Chromosome"/>
</dbReference>
<dbReference type="NCBIfam" id="NF003519">
    <property type="entry name" value="PRK05182.2-5"/>
    <property type="match status" value="1"/>
</dbReference>
<dbReference type="InterPro" id="IPR036643">
    <property type="entry name" value="RNApol_insert_sf"/>
</dbReference>
<evidence type="ECO:0000256" key="6">
    <source>
        <dbReference type="ARBA" id="ARBA00022695"/>
    </source>
</evidence>
<keyword evidence="14" id="KW-1185">Reference proteome</keyword>
<feature type="region of interest" description="Alpha C-terminal domain (alpha-CTD)" evidence="11">
    <location>
        <begin position="249"/>
        <end position="341"/>
    </location>
</feature>
<dbReference type="InterPro" id="IPR011263">
    <property type="entry name" value="DNA-dir_RNA_pol_RpoA/D/Rpb3"/>
</dbReference>
<evidence type="ECO:0000256" key="1">
    <source>
        <dbReference type="ARBA" id="ARBA00007123"/>
    </source>
</evidence>
<comment type="domain">
    <text evidence="11">The N-terminal domain is essential for RNAP assembly and basal transcription, whereas the C-terminal domain is involved in interaction with transcriptional regulators and with upstream promoter elements.</text>
</comment>
<dbReference type="CDD" id="cd06928">
    <property type="entry name" value="RNAP_alpha_NTD"/>
    <property type="match status" value="1"/>
</dbReference>
<dbReference type="SUPFAM" id="SSF47789">
    <property type="entry name" value="C-terminal domain of RNA polymerase alpha subunit"/>
    <property type="match status" value="1"/>
</dbReference>
<dbReference type="NCBIfam" id="TIGR02027">
    <property type="entry name" value="rpoA"/>
    <property type="match status" value="1"/>
</dbReference>
<dbReference type="InterPro" id="IPR011262">
    <property type="entry name" value="DNA-dir_RNA_pol_insert"/>
</dbReference>
<dbReference type="GO" id="GO:0003899">
    <property type="term" value="F:DNA-directed RNA polymerase activity"/>
    <property type="evidence" value="ECO:0007669"/>
    <property type="project" value="UniProtKB-EC"/>
</dbReference>
<evidence type="ECO:0000256" key="9">
    <source>
        <dbReference type="ARBA" id="ARBA00033070"/>
    </source>
</evidence>
<dbReference type="RefSeq" id="WP_282012250.1">
    <property type="nucleotide sequence ID" value="NZ_OX336137.1"/>
</dbReference>
<dbReference type="EC" id="2.7.7.6" evidence="2 11"/>
<dbReference type="Gene3D" id="2.170.120.12">
    <property type="entry name" value="DNA-directed RNA polymerase, insert domain"/>
    <property type="match status" value="1"/>
</dbReference>
<proteinExistence type="inferred from homology"/>
<dbReference type="SUPFAM" id="SSF56553">
    <property type="entry name" value="Insert subdomain of RNA polymerase alpha subunit"/>
    <property type="match status" value="1"/>
</dbReference>
<dbReference type="InterPro" id="IPR011773">
    <property type="entry name" value="DNA-dir_RpoA"/>
</dbReference>
<dbReference type="SUPFAM" id="SSF55257">
    <property type="entry name" value="RBP11-like subunits of RNA polymerase"/>
    <property type="match status" value="1"/>
</dbReference>
<dbReference type="Gene3D" id="1.10.150.20">
    <property type="entry name" value="5' to 3' exonuclease, C-terminal subdomain"/>
    <property type="match status" value="1"/>
</dbReference>
<comment type="function">
    <text evidence="11">DNA-dependent RNA polymerase catalyzes the transcription of DNA into RNA using the four ribonucleoside triphosphates as substrates.</text>
</comment>
<dbReference type="InterPro" id="IPR036603">
    <property type="entry name" value="RBP11-like"/>
</dbReference>